<feature type="transmembrane region" description="Helical" evidence="6">
    <location>
        <begin position="167"/>
        <end position="187"/>
    </location>
</feature>
<organism evidence="7 8">
    <name type="scientific">Polypedilum vanderplanki</name>
    <name type="common">Sleeping chironomid midge</name>
    <dbReference type="NCBI Taxonomy" id="319348"/>
    <lineage>
        <taxon>Eukaryota</taxon>
        <taxon>Metazoa</taxon>
        <taxon>Ecdysozoa</taxon>
        <taxon>Arthropoda</taxon>
        <taxon>Hexapoda</taxon>
        <taxon>Insecta</taxon>
        <taxon>Pterygota</taxon>
        <taxon>Neoptera</taxon>
        <taxon>Endopterygota</taxon>
        <taxon>Diptera</taxon>
        <taxon>Nematocera</taxon>
        <taxon>Chironomoidea</taxon>
        <taxon>Chironomidae</taxon>
        <taxon>Chironominae</taxon>
        <taxon>Polypedilum</taxon>
        <taxon>Polypedilum</taxon>
    </lineage>
</organism>
<comment type="subcellular location">
    <subcellularLocation>
        <location evidence="1">Cell membrane</location>
        <topology evidence="1">Multi-pass membrane protein</topology>
    </subcellularLocation>
</comment>
<dbReference type="Proteomes" id="UP001107558">
    <property type="component" value="Chromosome 4"/>
</dbReference>
<evidence type="ECO:0000256" key="3">
    <source>
        <dbReference type="ARBA" id="ARBA00022692"/>
    </source>
</evidence>
<dbReference type="GO" id="GO:0005886">
    <property type="term" value="C:plasma membrane"/>
    <property type="evidence" value="ECO:0007669"/>
    <property type="project" value="UniProtKB-SubCell"/>
</dbReference>
<gene>
    <name evidence="7" type="ORF">PVAND_016225</name>
</gene>
<evidence type="ECO:0000256" key="5">
    <source>
        <dbReference type="ARBA" id="ARBA00023136"/>
    </source>
</evidence>
<keyword evidence="5 6" id="KW-0472">Membrane</keyword>
<dbReference type="GO" id="GO:0050909">
    <property type="term" value="P:sensory perception of taste"/>
    <property type="evidence" value="ECO:0007669"/>
    <property type="project" value="InterPro"/>
</dbReference>
<feature type="transmembrane region" description="Helical" evidence="6">
    <location>
        <begin position="78"/>
        <end position="96"/>
    </location>
</feature>
<keyword evidence="4 6" id="KW-1133">Transmembrane helix</keyword>
<evidence type="ECO:0008006" key="9">
    <source>
        <dbReference type="Google" id="ProtNLM"/>
    </source>
</evidence>
<dbReference type="EMBL" id="JADBJN010000004">
    <property type="protein sequence ID" value="KAG5668278.1"/>
    <property type="molecule type" value="Genomic_DNA"/>
</dbReference>
<dbReference type="InterPro" id="IPR013604">
    <property type="entry name" value="7TM_chemorcpt"/>
</dbReference>
<dbReference type="AlphaFoldDB" id="A0A9J6BFJ9"/>
<keyword evidence="2" id="KW-1003">Cell membrane</keyword>
<comment type="caution">
    <text evidence="7">The sequence shown here is derived from an EMBL/GenBank/DDBJ whole genome shotgun (WGS) entry which is preliminary data.</text>
</comment>
<evidence type="ECO:0000313" key="8">
    <source>
        <dbReference type="Proteomes" id="UP001107558"/>
    </source>
</evidence>
<evidence type="ECO:0000256" key="1">
    <source>
        <dbReference type="ARBA" id="ARBA00004651"/>
    </source>
</evidence>
<sequence>MLQSAYDAISSLHFTAKFFGISLFTINPLTFRTEFKFIDLIFSFIAMTFYVFIVYIYYTFAVDHLIFKSEIITRGIPIMMTMQIIIFTILIILSNIKSRDLSEMLKCLVDVDKNFEYFGIKIDYKIQSRIVKCNLIKTFAWIIFLISFSAVSAYFHPKFEHRVDEHLFFFWNIGISAIVMMCFKFSVAGIGRRFEKINEIVG</sequence>
<evidence type="ECO:0000256" key="4">
    <source>
        <dbReference type="ARBA" id="ARBA00022989"/>
    </source>
</evidence>
<feature type="transmembrane region" description="Helical" evidence="6">
    <location>
        <begin position="135"/>
        <end position="155"/>
    </location>
</feature>
<evidence type="ECO:0000256" key="2">
    <source>
        <dbReference type="ARBA" id="ARBA00022475"/>
    </source>
</evidence>
<protein>
    <recommendedName>
        <fullName evidence="9">Gustatory receptor</fullName>
    </recommendedName>
</protein>
<feature type="transmembrane region" description="Helical" evidence="6">
    <location>
        <begin position="37"/>
        <end position="58"/>
    </location>
</feature>
<name>A0A9J6BFJ9_POLVA</name>
<keyword evidence="8" id="KW-1185">Reference proteome</keyword>
<evidence type="ECO:0000313" key="7">
    <source>
        <dbReference type="EMBL" id="KAG5668278.1"/>
    </source>
</evidence>
<reference evidence="7" key="1">
    <citation type="submission" date="2021-03" db="EMBL/GenBank/DDBJ databases">
        <title>Chromosome level genome of the anhydrobiotic midge Polypedilum vanderplanki.</title>
        <authorList>
            <person name="Yoshida Y."/>
            <person name="Kikawada T."/>
            <person name="Gusev O."/>
        </authorList>
    </citation>
    <scope>NUCLEOTIDE SEQUENCE</scope>
    <source>
        <strain evidence="7">NIAS01</strain>
        <tissue evidence="7">Whole body or cell culture</tissue>
    </source>
</reference>
<proteinExistence type="predicted"/>
<accession>A0A9J6BFJ9</accession>
<keyword evidence="3 6" id="KW-0812">Transmembrane</keyword>
<evidence type="ECO:0000256" key="6">
    <source>
        <dbReference type="SAM" id="Phobius"/>
    </source>
</evidence>
<dbReference type="Pfam" id="PF08395">
    <property type="entry name" value="7tm_7"/>
    <property type="match status" value="1"/>
</dbReference>